<name>A0A401YYQ9_9ACTN</name>
<dbReference type="AlphaFoldDB" id="A0A401YYQ9"/>
<gene>
    <name evidence="2" type="ORF">EHYA_07453</name>
</gene>
<dbReference type="Proteomes" id="UP000286931">
    <property type="component" value="Unassembled WGS sequence"/>
</dbReference>
<feature type="region of interest" description="Disordered" evidence="1">
    <location>
        <begin position="17"/>
        <end position="37"/>
    </location>
</feature>
<accession>A0A401YYQ9</accession>
<comment type="caution">
    <text evidence="2">The sequence shown here is derived from an EMBL/GenBank/DDBJ whole genome shotgun (WGS) entry which is preliminary data.</text>
</comment>
<evidence type="ECO:0000256" key="1">
    <source>
        <dbReference type="SAM" id="MobiDB-lite"/>
    </source>
</evidence>
<reference evidence="2 3" key="1">
    <citation type="submission" date="2018-12" db="EMBL/GenBank/DDBJ databases">
        <title>Draft genome sequence of Embleya hyalina NBRC 13850T.</title>
        <authorList>
            <person name="Komaki H."/>
            <person name="Hosoyama A."/>
            <person name="Kimura A."/>
            <person name="Ichikawa N."/>
            <person name="Tamura T."/>
        </authorList>
    </citation>
    <scope>NUCLEOTIDE SEQUENCE [LARGE SCALE GENOMIC DNA]</scope>
    <source>
        <strain evidence="2 3">NBRC 13850</strain>
    </source>
</reference>
<keyword evidence="3" id="KW-1185">Reference proteome</keyword>
<dbReference type="EMBL" id="BIFH01000034">
    <property type="protein sequence ID" value="GCD99731.1"/>
    <property type="molecule type" value="Genomic_DNA"/>
</dbReference>
<evidence type="ECO:0000313" key="2">
    <source>
        <dbReference type="EMBL" id="GCD99731.1"/>
    </source>
</evidence>
<sequence>MTAAERAELMRRLRDANRRSEEAARLAQELGRPDADS</sequence>
<protein>
    <submittedName>
        <fullName evidence="2">Uncharacterized protein</fullName>
    </submittedName>
</protein>
<evidence type="ECO:0000313" key="3">
    <source>
        <dbReference type="Proteomes" id="UP000286931"/>
    </source>
</evidence>
<proteinExistence type="predicted"/>
<organism evidence="2 3">
    <name type="scientific">Embleya hyalina</name>
    <dbReference type="NCBI Taxonomy" id="516124"/>
    <lineage>
        <taxon>Bacteria</taxon>
        <taxon>Bacillati</taxon>
        <taxon>Actinomycetota</taxon>
        <taxon>Actinomycetes</taxon>
        <taxon>Kitasatosporales</taxon>
        <taxon>Streptomycetaceae</taxon>
        <taxon>Embleya</taxon>
    </lineage>
</organism>